<dbReference type="RefSeq" id="XP_022146493.1">
    <property type="nucleotide sequence ID" value="XM_022290801.1"/>
</dbReference>
<feature type="compositionally biased region" description="Basic and acidic residues" evidence="1">
    <location>
        <begin position="107"/>
        <end position="119"/>
    </location>
</feature>
<dbReference type="PANTHER" id="PTHR23172">
    <property type="entry name" value="AUXILIN/CYCLIN G-ASSOCIATED KINASE-RELATED"/>
    <property type="match status" value="1"/>
</dbReference>
<dbReference type="GO" id="GO:0031982">
    <property type="term" value="C:vesicle"/>
    <property type="evidence" value="ECO:0007669"/>
    <property type="project" value="TreeGrafter"/>
</dbReference>
<evidence type="ECO:0000313" key="2">
    <source>
        <dbReference type="Proteomes" id="UP000504603"/>
    </source>
</evidence>
<dbReference type="InterPro" id="IPR036869">
    <property type="entry name" value="J_dom_sf"/>
</dbReference>
<dbReference type="GO" id="GO:0030276">
    <property type="term" value="F:clathrin binding"/>
    <property type="evidence" value="ECO:0007669"/>
    <property type="project" value="TreeGrafter"/>
</dbReference>
<dbReference type="GeneID" id="111015698"/>
<organism evidence="2 3">
    <name type="scientific">Momordica charantia</name>
    <name type="common">Bitter gourd</name>
    <name type="synonym">Balsam pear</name>
    <dbReference type="NCBI Taxonomy" id="3673"/>
    <lineage>
        <taxon>Eukaryota</taxon>
        <taxon>Viridiplantae</taxon>
        <taxon>Streptophyta</taxon>
        <taxon>Embryophyta</taxon>
        <taxon>Tracheophyta</taxon>
        <taxon>Spermatophyta</taxon>
        <taxon>Magnoliopsida</taxon>
        <taxon>eudicotyledons</taxon>
        <taxon>Gunneridae</taxon>
        <taxon>Pentapetalae</taxon>
        <taxon>rosids</taxon>
        <taxon>fabids</taxon>
        <taxon>Cucurbitales</taxon>
        <taxon>Cucurbitaceae</taxon>
        <taxon>Momordiceae</taxon>
        <taxon>Momordica</taxon>
    </lineage>
</organism>
<proteinExistence type="predicted"/>
<dbReference type="CDD" id="cd06257">
    <property type="entry name" value="DnaJ"/>
    <property type="match status" value="1"/>
</dbReference>
<keyword evidence="2" id="KW-1185">Reference proteome</keyword>
<dbReference type="KEGG" id="mcha:111015698"/>
<feature type="region of interest" description="Disordered" evidence="1">
    <location>
        <begin position="1"/>
        <end position="47"/>
    </location>
</feature>
<dbReference type="GO" id="GO:0005737">
    <property type="term" value="C:cytoplasm"/>
    <property type="evidence" value="ECO:0007669"/>
    <property type="project" value="TreeGrafter"/>
</dbReference>
<name>A0A6J1CYQ8_MOMCH</name>
<reference evidence="3" key="1">
    <citation type="submission" date="2025-08" db="UniProtKB">
        <authorList>
            <consortium name="RefSeq"/>
        </authorList>
    </citation>
    <scope>IDENTIFICATION</scope>
    <source>
        <strain evidence="3">OHB3-1</strain>
    </source>
</reference>
<evidence type="ECO:0000313" key="3">
    <source>
        <dbReference type="RefSeq" id="XP_022146493.1"/>
    </source>
</evidence>
<dbReference type="GO" id="GO:0072318">
    <property type="term" value="P:clathrin coat disassembly"/>
    <property type="evidence" value="ECO:0007669"/>
    <property type="project" value="TreeGrafter"/>
</dbReference>
<dbReference type="AlphaFoldDB" id="A0A6J1CYQ8"/>
<dbReference type="Gene3D" id="1.10.287.110">
    <property type="entry name" value="DnaJ domain"/>
    <property type="match status" value="1"/>
</dbReference>
<gene>
    <name evidence="3" type="primary">LOC111015698</name>
</gene>
<sequence>MDESWRMRMGMPELPRRRSTEGPSMQSLPKGAGPLNPGDFSDVFGGPPRSVLSRQFSSELEQKQYDFFYEEMFRPPEFFSSAKNAGRSLPVFRIPESGEGFYNDIFGSDHERRSRDRSGHNSKGKSKSNSSSVLSSEEASPFRHVIGNDVVLSSFAAKLRPINIPTRWNSSKMKPEEHQKKQGIPFFPFNRSAAVENQYVDNEFKEPFRSSYSGFARPVTSPETISLEPTSYRSMKVSVDDLEPNSPSSAVSSLCEVSGAKPDIQINVLAEEDEDEVMSSYVIEIGSDNREGTNEAVALDEVIAWAKEKFNTQTSETDLSTRQNDSEQFVETEGRSGSCEINGGQLGTHDITQSAEVQEKIWSAEKEKAESEKDFQMEMEDIDEDIKLWSSGKETNIRLLLSTLHHILWPRSGWHVTPLTTIMEGSQVKKAYQKARLCLHPDKLQQRGATDMQKYVAEKAFTILQEAWTAFISQDAFF</sequence>
<accession>A0A6J1CYQ8</accession>
<feature type="region of interest" description="Disordered" evidence="1">
    <location>
        <begin position="104"/>
        <end position="135"/>
    </location>
</feature>
<dbReference type="InterPro" id="IPR001623">
    <property type="entry name" value="DnaJ_domain"/>
</dbReference>
<dbReference type="GO" id="GO:0072583">
    <property type="term" value="P:clathrin-dependent endocytosis"/>
    <property type="evidence" value="ECO:0007669"/>
    <property type="project" value="TreeGrafter"/>
</dbReference>
<dbReference type="OrthoDB" id="1717591at2759"/>
<dbReference type="PANTHER" id="PTHR23172:SF69">
    <property type="entry name" value="CHAPERONE DNAJ-DOMAIN SUPERFAMILY PROTEIN"/>
    <property type="match status" value="1"/>
</dbReference>
<dbReference type="FunFam" id="1.10.287.110:FF:000043">
    <property type="entry name" value="J-domain protein required for chloroplast accumulation response 1"/>
    <property type="match status" value="1"/>
</dbReference>
<dbReference type="Proteomes" id="UP000504603">
    <property type="component" value="Unplaced"/>
</dbReference>
<protein>
    <submittedName>
        <fullName evidence="3">Uncharacterized protein LOC111015698 isoform X1</fullName>
    </submittedName>
</protein>
<evidence type="ECO:0000256" key="1">
    <source>
        <dbReference type="SAM" id="MobiDB-lite"/>
    </source>
</evidence>
<dbReference type="SUPFAM" id="SSF46565">
    <property type="entry name" value="Chaperone J-domain"/>
    <property type="match status" value="1"/>
</dbReference>